<keyword evidence="2" id="KW-0732">Signal</keyword>
<evidence type="ECO:0000313" key="5">
    <source>
        <dbReference type="Proteomes" id="UP000518266"/>
    </source>
</evidence>
<evidence type="ECO:0000259" key="3">
    <source>
        <dbReference type="PROSITE" id="PS50175"/>
    </source>
</evidence>
<keyword evidence="5" id="KW-1185">Reference proteome</keyword>
<feature type="signal peptide" evidence="2">
    <location>
        <begin position="1"/>
        <end position="32"/>
    </location>
</feature>
<dbReference type="AlphaFoldDB" id="A0A7J5YP88"/>
<dbReference type="PROSITE" id="PS50175">
    <property type="entry name" value="ASP_PROT_RETROV"/>
    <property type="match status" value="1"/>
</dbReference>
<keyword evidence="1" id="KW-0378">Hydrolase</keyword>
<dbReference type="GO" id="GO:0006508">
    <property type="term" value="P:proteolysis"/>
    <property type="evidence" value="ECO:0007669"/>
    <property type="project" value="InterPro"/>
</dbReference>
<protein>
    <recommendedName>
        <fullName evidence="3">Peptidase A2 domain-containing protein</fullName>
    </recommendedName>
</protein>
<feature type="domain" description="Peptidase A2" evidence="3">
    <location>
        <begin position="91"/>
        <end position="129"/>
    </location>
</feature>
<dbReference type="InterPro" id="IPR001969">
    <property type="entry name" value="Aspartic_peptidase_AS"/>
</dbReference>
<gene>
    <name evidence="4" type="ORF">F7725_013136</name>
</gene>
<feature type="chain" id="PRO_5029702814" description="Peptidase A2 domain-containing protein" evidence="2">
    <location>
        <begin position="33"/>
        <end position="402"/>
    </location>
</feature>
<evidence type="ECO:0000256" key="1">
    <source>
        <dbReference type="ARBA" id="ARBA00022801"/>
    </source>
</evidence>
<dbReference type="PROSITE" id="PS00141">
    <property type="entry name" value="ASP_PROTEASE"/>
    <property type="match status" value="1"/>
</dbReference>
<name>A0A7J5YP88_DISMA</name>
<proteinExistence type="predicted"/>
<comment type="caution">
    <text evidence="4">The sequence shown here is derived from an EMBL/GenBank/DDBJ whole genome shotgun (WGS) entry which is preliminary data.</text>
</comment>
<evidence type="ECO:0000256" key="2">
    <source>
        <dbReference type="SAM" id="SignalP"/>
    </source>
</evidence>
<sequence length="402" mass="43831">MGVSEAGPELSILSRTAWSLLVLHSWSAGARAVCALAIGRGTALGSSVLGQHGQPCLPAICYRLNTEDTTPRHSQLQRSQCCTVELDGVCLPLLLDTGASKSLLNVSTVRRLFPLRTLTADAEDLYGYGHSKIGMAGTITFAVRYGTKALPAFTFQVSHQGANLMGFDLFCELGFTLVDNSGAAILSVGSPWHQRWPALFSGLGCLTAFDHQPLLKPENVVADLLSRATPPPTPGAGPDATESELILMLHVPLQAAVSLEDLRLASEEDPTLSRLRTYIREGWPAKFPEELASFHRLPLDRLRAPAAVTPTAAPCQSARVAEAQRRMKQRFDKRRRVRAPPFTVGDWVRIHCPNRDHKLLSFWTAPMKVTAQLGSATFRLADGSRWHASRLRKVAPPPRARA</sequence>
<dbReference type="OrthoDB" id="775972at2759"/>
<accession>A0A7J5YP88</accession>
<dbReference type="SUPFAM" id="SSF50630">
    <property type="entry name" value="Acid proteases"/>
    <property type="match status" value="1"/>
</dbReference>
<dbReference type="GO" id="GO:0004190">
    <property type="term" value="F:aspartic-type endopeptidase activity"/>
    <property type="evidence" value="ECO:0007669"/>
    <property type="project" value="InterPro"/>
</dbReference>
<dbReference type="InterPro" id="IPR021109">
    <property type="entry name" value="Peptidase_aspartic_dom_sf"/>
</dbReference>
<dbReference type="InterPro" id="IPR001995">
    <property type="entry name" value="Peptidase_A2_cat"/>
</dbReference>
<evidence type="ECO:0000313" key="4">
    <source>
        <dbReference type="EMBL" id="KAF3851364.1"/>
    </source>
</evidence>
<organism evidence="4 5">
    <name type="scientific">Dissostichus mawsoni</name>
    <name type="common">Antarctic cod</name>
    <dbReference type="NCBI Taxonomy" id="36200"/>
    <lineage>
        <taxon>Eukaryota</taxon>
        <taxon>Metazoa</taxon>
        <taxon>Chordata</taxon>
        <taxon>Craniata</taxon>
        <taxon>Vertebrata</taxon>
        <taxon>Euteleostomi</taxon>
        <taxon>Actinopterygii</taxon>
        <taxon>Neopterygii</taxon>
        <taxon>Teleostei</taxon>
        <taxon>Neoteleostei</taxon>
        <taxon>Acanthomorphata</taxon>
        <taxon>Eupercaria</taxon>
        <taxon>Perciformes</taxon>
        <taxon>Notothenioidei</taxon>
        <taxon>Nototheniidae</taxon>
        <taxon>Dissostichus</taxon>
    </lineage>
</organism>
<dbReference type="Proteomes" id="UP000518266">
    <property type="component" value="Unassembled WGS sequence"/>
</dbReference>
<reference evidence="4 5" key="1">
    <citation type="submission" date="2020-03" db="EMBL/GenBank/DDBJ databases">
        <title>Dissostichus mawsoni Genome sequencing and assembly.</title>
        <authorList>
            <person name="Park H."/>
        </authorList>
    </citation>
    <scope>NUCLEOTIDE SEQUENCE [LARGE SCALE GENOMIC DNA]</scope>
    <source>
        <strain evidence="4">DM0001</strain>
        <tissue evidence="4">Muscle</tissue>
    </source>
</reference>
<dbReference type="Gene3D" id="2.40.70.10">
    <property type="entry name" value="Acid Proteases"/>
    <property type="match status" value="1"/>
</dbReference>
<dbReference type="EMBL" id="JAAKFY010000010">
    <property type="protein sequence ID" value="KAF3851364.1"/>
    <property type="molecule type" value="Genomic_DNA"/>
</dbReference>